<evidence type="ECO:0000256" key="13">
    <source>
        <dbReference type="SAM" id="SignalP"/>
    </source>
</evidence>
<evidence type="ECO:0000256" key="10">
    <source>
        <dbReference type="ARBA" id="ARBA00034074"/>
    </source>
</evidence>
<keyword evidence="5" id="KW-0964">Secreted</keyword>
<evidence type="ECO:0000256" key="2">
    <source>
        <dbReference type="ARBA" id="ARBA00008834"/>
    </source>
</evidence>
<evidence type="ECO:0000256" key="3">
    <source>
        <dbReference type="ARBA" id="ARBA00012736"/>
    </source>
</evidence>
<accession>A0A8J5HYI6</accession>
<dbReference type="InterPro" id="IPR000743">
    <property type="entry name" value="Glyco_hydro_28"/>
</dbReference>
<evidence type="ECO:0000256" key="6">
    <source>
        <dbReference type="ARBA" id="ARBA00022729"/>
    </source>
</evidence>
<dbReference type="FunFam" id="2.160.20.10:FF:000028">
    <property type="entry name" value="Polygalacturonase QRT2"/>
    <property type="match status" value="1"/>
</dbReference>
<comment type="catalytic activity">
    <reaction evidence="10">
        <text>(1,4-alpha-D-galacturonosyl)n+m + H2O = (1,4-alpha-D-galacturonosyl)n + (1,4-alpha-D-galacturonosyl)m.</text>
        <dbReference type="EC" id="3.2.1.15"/>
    </reaction>
</comment>
<sequence>MMMPSLAHKLACLILCILLLSKLHRCFGEEEAARSVLFEGDQPAIPLHDLRSAYAKLYQLLAGMKVQAQEVINIDAYGANSQGYQKAWNAVCSSSTPAILTVPEKKNYVLQPIAFSGPCKSSVTVMIKGSVEAPVDRSLWAGKRYWIMFSGVDNLSVGGGGVINGNGNVWWQNSCKIKKSSPCVDAPTALTFNGCKNLRVENLRIQNSQQIHVSFQSCSDVDVSHLSITAPGTSPNTDGIHVTETQSITISDSVIATGDDCISIVSGSANVMAKNIVCGPGHGISIGSLGSGNSQARVSDVTVDTARLSGTTNGVRIKTWQGGSGYAKNIVFKNIVMQNVKNPIIIDQNYCDSNKPCHEQGSAVEVGNVLYKNITGTSASEDAIALSCSKATPCHGIVLQDINLGHSTQSSCENAKWSKLGSVVPSPCTN</sequence>
<dbReference type="Gene3D" id="2.160.20.10">
    <property type="entry name" value="Single-stranded right-handed beta-helix, Pectin lyase-like"/>
    <property type="match status" value="1"/>
</dbReference>
<dbReference type="PROSITE" id="PS00502">
    <property type="entry name" value="POLYGALACTURONASE"/>
    <property type="match status" value="1"/>
</dbReference>
<proteinExistence type="inferred from homology"/>
<comment type="caution">
    <text evidence="14">The sequence shown here is derived from an EMBL/GenBank/DDBJ whole genome shotgun (WGS) entry which is preliminary data.</text>
</comment>
<dbReference type="GO" id="GO:0005975">
    <property type="term" value="P:carbohydrate metabolic process"/>
    <property type="evidence" value="ECO:0007669"/>
    <property type="project" value="InterPro"/>
</dbReference>
<keyword evidence="9" id="KW-0961">Cell wall biogenesis/degradation</keyword>
<comment type="similarity">
    <text evidence="2 12">Belongs to the glycosyl hydrolase 28 family.</text>
</comment>
<feature type="chain" id="PRO_5035197690" description="endo-polygalacturonase" evidence="13">
    <location>
        <begin position="29"/>
        <end position="430"/>
    </location>
</feature>
<keyword evidence="6 13" id="KW-0732">Signal</keyword>
<dbReference type="EMBL" id="JACMSC010000002">
    <property type="protein sequence ID" value="KAG6532704.1"/>
    <property type="molecule type" value="Genomic_DNA"/>
</dbReference>
<keyword evidence="8 12" id="KW-0326">Glycosidase</keyword>
<name>A0A8J5HYI6_ZINOF</name>
<evidence type="ECO:0000256" key="1">
    <source>
        <dbReference type="ARBA" id="ARBA00004191"/>
    </source>
</evidence>
<dbReference type="SMART" id="SM00710">
    <property type="entry name" value="PbH1"/>
    <property type="match status" value="7"/>
</dbReference>
<protein>
    <recommendedName>
        <fullName evidence="3">endo-polygalacturonase</fullName>
        <ecNumber evidence="3">3.2.1.15</ecNumber>
    </recommendedName>
</protein>
<comment type="subcellular location">
    <subcellularLocation>
        <location evidence="1">Secreted</location>
        <location evidence="1">Cell wall</location>
    </subcellularLocation>
</comment>
<reference evidence="14 15" key="1">
    <citation type="submission" date="2020-08" db="EMBL/GenBank/DDBJ databases">
        <title>Plant Genome Project.</title>
        <authorList>
            <person name="Zhang R.-G."/>
        </authorList>
    </citation>
    <scope>NUCLEOTIDE SEQUENCE [LARGE SCALE GENOMIC DNA]</scope>
    <source>
        <tissue evidence="14">Rhizome</tissue>
    </source>
</reference>
<evidence type="ECO:0000313" key="15">
    <source>
        <dbReference type="Proteomes" id="UP000734854"/>
    </source>
</evidence>
<keyword evidence="4" id="KW-0134">Cell wall</keyword>
<evidence type="ECO:0000256" key="11">
    <source>
        <dbReference type="PROSITE-ProRule" id="PRU10052"/>
    </source>
</evidence>
<dbReference type="SUPFAM" id="SSF51126">
    <property type="entry name" value="Pectin lyase-like"/>
    <property type="match status" value="1"/>
</dbReference>
<evidence type="ECO:0000256" key="4">
    <source>
        <dbReference type="ARBA" id="ARBA00022512"/>
    </source>
</evidence>
<evidence type="ECO:0000256" key="7">
    <source>
        <dbReference type="ARBA" id="ARBA00022801"/>
    </source>
</evidence>
<evidence type="ECO:0000256" key="12">
    <source>
        <dbReference type="RuleBase" id="RU361169"/>
    </source>
</evidence>
<evidence type="ECO:0000256" key="5">
    <source>
        <dbReference type="ARBA" id="ARBA00022525"/>
    </source>
</evidence>
<gene>
    <name evidence="14" type="ORF">ZIOFF_006554</name>
</gene>
<evidence type="ECO:0000313" key="14">
    <source>
        <dbReference type="EMBL" id="KAG6532704.1"/>
    </source>
</evidence>
<evidence type="ECO:0000256" key="8">
    <source>
        <dbReference type="ARBA" id="ARBA00023295"/>
    </source>
</evidence>
<dbReference type="InterPro" id="IPR012334">
    <property type="entry name" value="Pectin_lyas_fold"/>
</dbReference>
<keyword evidence="7 12" id="KW-0378">Hydrolase</keyword>
<dbReference type="PANTHER" id="PTHR31375">
    <property type="match status" value="1"/>
</dbReference>
<dbReference type="EC" id="3.2.1.15" evidence="3"/>
<evidence type="ECO:0000256" key="9">
    <source>
        <dbReference type="ARBA" id="ARBA00023316"/>
    </source>
</evidence>
<dbReference type="InterPro" id="IPR011050">
    <property type="entry name" value="Pectin_lyase_fold/virulence"/>
</dbReference>
<dbReference type="AlphaFoldDB" id="A0A8J5HYI6"/>
<keyword evidence="15" id="KW-1185">Reference proteome</keyword>
<dbReference type="GO" id="GO:0009901">
    <property type="term" value="P:anther dehiscence"/>
    <property type="evidence" value="ECO:0007669"/>
    <property type="project" value="UniProtKB-ARBA"/>
</dbReference>
<feature type="active site" evidence="11">
    <location>
        <position position="282"/>
    </location>
</feature>
<dbReference type="Proteomes" id="UP000734854">
    <property type="component" value="Unassembled WGS sequence"/>
</dbReference>
<dbReference type="GO" id="GO:0009830">
    <property type="term" value="P:cell wall modification involved in abscission"/>
    <property type="evidence" value="ECO:0007669"/>
    <property type="project" value="UniProtKB-ARBA"/>
</dbReference>
<feature type="signal peptide" evidence="13">
    <location>
        <begin position="1"/>
        <end position="28"/>
    </location>
</feature>
<dbReference type="InterPro" id="IPR006626">
    <property type="entry name" value="PbH1"/>
</dbReference>
<dbReference type="GO" id="GO:0004650">
    <property type="term" value="F:polygalacturonase activity"/>
    <property type="evidence" value="ECO:0007669"/>
    <property type="project" value="UniProtKB-EC"/>
</dbReference>
<organism evidence="14 15">
    <name type="scientific">Zingiber officinale</name>
    <name type="common">Ginger</name>
    <name type="synonym">Amomum zingiber</name>
    <dbReference type="NCBI Taxonomy" id="94328"/>
    <lineage>
        <taxon>Eukaryota</taxon>
        <taxon>Viridiplantae</taxon>
        <taxon>Streptophyta</taxon>
        <taxon>Embryophyta</taxon>
        <taxon>Tracheophyta</taxon>
        <taxon>Spermatophyta</taxon>
        <taxon>Magnoliopsida</taxon>
        <taxon>Liliopsida</taxon>
        <taxon>Zingiberales</taxon>
        <taxon>Zingiberaceae</taxon>
        <taxon>Zingiber</taxon>
    </lineage>
</organism>
<dbReference type="GO" id="GO:0010047">
    <property type="term" value="P:fruit dehiscence"/>
    <property type="evidence" value="ECO:0007669"/>
    <property type="project" value="UniProtKB-ARBA"/>
</dbReference>
<dbReference type="Pfam" id="PF00295">
    <property type="entry name" value="Glyco_hydro_28"/>
    <property type="match status" value="1"/>
</dbReference>